<accession>A0A127PJ17</accession>
<feature type="domain" description="Histidine kinase" evidence="5">
    <location>
        <begin position="813"/>
        <end position="1003"/>
    </location>
</feature>
<dbReference type="GO" id="GO:0000155">
    <property type="term" value="F:phosphorelay sensor kinase activity"/>
    <property type="evidence" value="ECO:0007669"/>
    <property type="project" value="InterPro"/>
</dbReference>
<dbReference type="PANTHER" id="PTHR24421:SF59">
    <property type="entry name" value="OXYGEN SENSOR HISTIDINE KINASE NREB"/>
    <property type="match status" value="1"/>
</dbReference>
<evidence type="ECO:0000256" key="2">
    <source>
        <dbReference type="ARBA" id="ARBA00022777"/>
    </source>
</evidence>
<feature type="transmembrane region" description="Helical" evidence="4">
    <location>
        <begin position="757"/>
        <end position="773"/>
    </location>
</feature>
<evidence type="ECO:0000259" key="5">
    <source>
        <dbReference type="PROSITE" id="PS50109"/>
    </source>
</evidence>
<dbReference type="Gene3D" id="1.20.5.1930">
    <property type="match status" value="1"/>
</dbReference>
<dbReference type="Pfam" id="PF07494">
    <property type="entry name" value="Reg_prop"/>
    <property type="match status" value="1"/>
</dbReference>
<dbReference type="OrthoDB" id="5477914at2"/>
<dbReference type="InterPro" id="IPR011110">
    <property type="entry name" value="Reg_prop"/>
</dbReference>
<dbReference type="EMBL" id="CP013232">
    <property type="protein sequence ID" value="AMO97806.1"/>
    <property type="molecule type" value="Genomic_DNA"/>
</dbReference>
<keyword evidence="3" id="KW-0902">Two-component regulatory system</keyword>
<dbReference type="Gene3D" id="3.30.565.10">
    <property type="entry name" value="Histidine kinase-like ATPase, C-terminal domain"/>
    <property type="match status" value="1"/>
</dbReference>
<dbReference type="InterPro" id="IPR036890">
    <property type="entry name" value="HATPase_C_sf"/>
</dbReference>
<dbReference type="InterPro" id="IPR013783">
    <property type="entry name" value="Ig-like_fold"/>
</dbReference>
<reference evidence="6 7" key="1">
    <citation type="submission" date="2015-11" db="EMBL/GenBank/DDBJ databases">
        <title>Exploring the genomic traits of fungus-feeding bacterial genus Collimonas.</title>
        <authorList>
            <person name="Song C."/>
            <person name="Schmidt R."/>
            <person name="de Jager V."/>
            <person name="Krzyzanowska D."/>
            <person name="Jongedijk E."/>
            <person name="Cankar K."/>
            <person name="Beekwilder J."/>
            <person name="van Veen A."/>
            <person name="de Boer W."/>
            <person name="van Veen J.A."/>
            <person name="Garbeva P."/>
        </authorList>
    </citation>
    <scope>NUCLEOTIDE SEQUENCE [LARGE SCALE GENOMIC DNA]</scope>
    <source>
        <strain evidence="6 7">Ter6</strain>
    </source>
</reference>
<dbReference type="GO" id="GO:0046983">
    <property type="term" value="F:protein dimerization activity"/>
    <property type="evidence" value="ECO:0007669"/>
    <property type="project" value="InterPro"/>
</dbReference>
<dbReference type="InterPro" id="IPR011712">
    <property type="entry name" value="Sig_transdc_His_kin_sub3_dim/P"/>
</dbReference>
<keyword evidence="2 6" id="KW-0418">Kinase</keyword>
<dbReference type="AlphaFoldDB" id="A0A127PJ17"/>
<gene>
    <name evidence="6" type="ORF">CFter6_5239</name>
</gene>
<dbReference type="InterPro" id="IPR050482">
    <property type="entry name" value="Sensor_HK_TwoCompSys"/>
</dbReference>
<evidence type="ECO:0000256" key="3">
    <source>
        <dbReference type="ARBA" id="ARBA00023012"/>
    </source>
</evidence>
<sequence>MPEQSEMTKTPRRWLGVVVLLCQIFLSMPANCQQLPLRYYGQEDGLRNLGITALARQANGYIWVGTENGLFRYDGARFQRFDISDEPGALYIAALHVDASDRLWVGTLKGLYQLRGQQFAPMRFKNAEFAFHWGQVFAQLGPDRLLALSNERIWQVTSADGGATWQARQFFSAEQLLQRPEMQALHSLHVGPKGDLWMGCDHSLCHYDQGKLAVLGKKDGLPAKQWGALLHDRQGTLWLRGEKQVFALPAGSGVFLNRSPPRDEQKKQERVPLLAEDHNGMILSQQDSGLIRWDGRTWQSFAEGNGLNVSDGISAILEGGNNGLWLGSAGRGLIHWLGYPDWENWTSRQGLPHNIVWSFLRDQAGQLHVGTRSGSAVLRKNGGFAILPGRYGGSSHEWISMIEDGKGRAWATTLSGTLVRREPGAAQDTLIAKLPVSNGMFFDRSGQLWLNTQRGLYVIRHPDVASVPLPVAEISAVTGAKDVNVFHGCQSTSGVLWFVSDKGLLRYDGKEWSNPRFAGYGTPRGELNTIACSRKGNMWLASLDAGLWRATEQGGTLAIQDITPPLLQKQSVLALLEDTRGWLWVSSDAGVAVWNRNQWRFFNQQSGMVWNDSNTDALYEDDDGSIWIGTSNGASHILRPESLFLPLSLNVLLESITGDGRQLPPDQPVRLPWTSGALNFRFAALSFQNHEAIEFHYRMKGLEREWSQTAAPEVRYSALPPGSYRLQVTAENVAMETTSPVVETEIVILAPWWRTTFFYYVCGLLLLLVPFLWQRHRIRRLLARQRLKEQLARERAYELEQSREEERKHLTREIHDELGQYLSAMRMGVSVIGIEFGDKNPELQGKVQRQVSLVDSTIKIARNIVSALRPSALDMGMVPALEWLANEFSENTGIRCVLQIDEKTIVLDERRATTFFRIVQESLTNIGRHAQASQVEIRLNRKDAQYLLEVRDNGKGFDPLLRKKNSFGLIGIRERAFMLGGSVDIVSVPGAGTTIQVQIPVEDAGKAK</sequence>
<dbReference type="PROSITE" id="PS50109">
    <property type="entry name" value="HIS_KIN"/>
    <property type="match status" value="1"/>
</dbReference>
<dbReference type="Pfam" id="PF07730">
    <property type="entry name" value="HisKA_3"/>
    <property type="match status" value="1"/>
</dbReference>
<dbReference type="PANTHER" id="PTHR24421">
    <property type="entry name" value="NITRATE/NITRITE SENSOR PROTEIN NARX-RELATED"/>
    <property type="match status" value="1"/>
</dbReference>
<keyword evidence="4" id="KW-1133">Transmembrane helix</keyword>
<keyword evidence="4" id="KW-0472">Membrane</keyword>
<dbReference type="Proteomes" id="UP000072421">
    <property type="component" value="Chromosome"/>
</dbReference>
<dbReference type="Pfam" id="PF02518">
    <property type="entry name" value="HATPase_c"/>
    <property type="match status" value="1"/>
</dbReference>
<dbReference type="Gene3D" id="2.60.40.10">
    <property type="entry name" value="Immunoglobulins"/>
    <property type="match status" value="1"/>
</dbReference>
<proteinExistence type="predicted"/>
<dbReference type="Pfam" id="PF07495">
    <property type="entry name" value="Y_Y_Y"/>
    <property type="match status" value="1"/>
</dbReference>
<dbReference type="SMART" id="SM00387">
    <property type="entry name" value="HATPase_c"/>
    <property type="match status" value="1"/>
</dbReference>
<dbReference type="PATRIC" id="fig|158899.10.peg.5159"/>
<dbReference type="InterPro" id="IPR011123">
    <property type="entry name" value="Y_Y_Y"/>
</dbReference>
<dbReference type="SUPFAM" id="SSF63829">
    <property type="entry name" value="Calcium-dependent phosphotriesterase"/>
    <property type="match status" value="2"/>
</dbReference>
<dbReference type="GO" id="GO:0016020">
    <property type="term" value="C:membrane"/>
    <property type="evidence" value="ECO:0007669"/>
    <property type="project" value="InterPro"/>
</dbReference>
<evidence type="ECO:0000313" key="6">
    <source>
        <dbReference type="EMBL" id="AMO97806.1"/>
    </source>
</evidence>
<dbReference type="CDD" id="cd16917">
    <property type="entry name" value="HATPase_UhpB-NarQ-NarX-like"/>
    <property type="match status" value="1"/>
</dbReference>
<name>A0A127PJ17_9BURK</name>
<keyword evidence="4" id="KW-0812">Transmembrane</keyword>
<dbReference type="SUPFAM" id="SSF55874">
    <property type="entry name" value="ATPase domain of HSP90 chaperone/DNA topoisomerase II/histidine kinase"/>
    <property type="match status" value="1"/>
</dbReference>
<protein>
    <submittedName>
        <fullName evidence="6">Histidine kinase-, DNA gyrase B-, and HSP90-like ATPase family protein</fullName>
    </submittedName>
</protein>
<dbReference type="InterPro" id="IPR003594">
    <property type="entry name" value="HATPase_dom"/>
</dbReference>
<evidence type="ECO:0000313" key="7">
    <source>
        <dbReference type="Proteomes" id="UP000072421"/>
    </source>
</evidence>
<dbReference type="Gene3D" id="2.130.10.10">
    <property type="entry name" value="YVTN repeat-like/Quinoprotein amine dehydrogenase"/>
    <property type="match status" value="3"/>
</dbReference>
<dbReference type="InterPro" id="IPR015943">
    <property type="entry name" value="WD40/YVTN_repeat-like_dom_sf"/>
</dbReference>
<organism evidence="6">
    <name type="scientific">Collimonas fungivorans</name>
    <dbReference type="NCBI Taxonomy" id="158899"/>
    <lineage>
        <taxon>Bacteria</taxon>
        <taxon>Pseudomonadati</taxon>
        <taxon>Pseudomonadota</taxon>
        <taxon>Betaproteobacteria</taxon>
        <taxon>Burkholderiales</taxon>
        <taxon>Oxalobacteraceae</taxon>
        <taxon>Collimonas</taxon>
    </lineage>
</organism>
<keyword evidence="1" id="KW-0808">Transferase</keyword>
<evidence type="ECO:0000256" key="1">
    <source>
        <dbReference type="ARBA" id="ARBA00022679"/>
    </source>
</evidence>
<evidence type="ECO:0000256" key="4">
    <source>
        <dbReference type="SAM" id="Phobius"/>
    </source>
</evidence>
<dbReference type="InterPro" id="IPR005467">
    <property type="entry name" value="His_kinase_dom"/>
</dbReference>